<dbReference type="SUPFAM" id="SSF47384">
    <property type="entry name" value="Homodimeric domain of signal transducing histidine kinase"/>
    <property type="match status" value="1"/>
</dbReference>
<dbReference type="InterPro" id="IPR050351">
    <property type="entry name" value="BphY/WalK/GraS-like"/>
</dbReference>
<evidence type="ECO:0000313" key="9">
    <source>
        <dbReference type="Proteomes" id="UP001181622"/>
    </source>
</evidence>
<reference evidence="8" key="1">
    <citation type="submission" date="2020-10" db="EMBL/GenBank/DDBJ databases">
        <authorList>
            <person name="Abbas A."/>
            <person name="Razzaq R."/>
            <person name="Waqas M."/>
            <person name="Abbas N."/>
            <person name="Nielsen T.K."/>
            <person name="Hansen L.H."/>
            <person name="Hussain S."/>
            <person name="Shahid M."/>
        </authorList>
    </citation>
    <scope>NUCLEOTIDE SEQUENCE</scope>
    <source>
        <strain evidence="8">S14</strain>
    </source>
</reference>
<dbReference type="InterPro" id="IPR036890">
    <property type="entry name" value="HATPase_C_sf"/>
</dbReference>
<dbReference type="InterPro" id="IPR003661">
    <property type="entry name" value="HisK_dim/P_dom"/>
</dbReference>
<proteinExistence type="predicted"/>
<dbReference type="EMBL" id="JADBEO010000032">
    <property type="protein sequence ID" value="MDR4307776.1"/>
    <property type="molecule type" value="Genomic_DNA"/>
</dbReference>
<dbReference type="Pfam" id="PF00512">
    <property type="entry name" value="HisKA"/>
    <property type="match status" value="1"/>
</dbReference>
<dbReference type="PANTHER" id="PTHR42878:SF15">
    <property type="entry name" value="BACTERIOPHYTOCHROME"/>
    <property type="match status" value="1"/>
</dbReference>
<dbReference type="Gene3D" id="3.30.565.10">
    <property type="entry name" value="Histidine kinase-like ATPase, C-terminal domain"/>
    <property type="match status" value="1"/>
</dbReference>
<dbReference type="InterPro" id="IPR003594">
    <property type="entry name" value="HATPase_dom"/>
</dbReference>
<dbReference type="CDD" id="cd19410">
    <property type="entry name" value="HK9-like_sensor"/>
    <property type="match status" value="1"/>
</dbReference>
<keyword evidence="6" id="KW-0472">Membrane</keyword>
<dbReference type="Pfam" id="PF05227">
    <property type="entry name" value="CHASE3"/>
    <property type="match status" value="1"/>
</dbReference>
<dbReference type="PANTHER" id="PTHR42878">
    <property type="entry name" value="TWO-COMPONENT HISTIDINE KINASE"/>
    <property type="match status" value="1"/>
</dbReference>
<evidence type="ECO:0000256" key="1">
    <source>
        <dbReference type="ARBA" id="ARBA00000085"/>
    </source>
</evidence>
<dbReference type="Proteomes" id="UP001181622">
    <property type="component" value="Unassembled WGS sequence"/>
</dbReference>
<sequence>MSRGLFGGALQRRELLLLALGFAALLAVGAVSVFLVERSVSYGRQVARTLETKGEIVRALSLAQDAETGQRGYLLTNDDRYLRPYEVAVENSGARLQRLRELIDPDGPQGPRFRELLEQLDIKLGELAQTIALQRQGRTEEVKAVVDTERGRNAMLAIRRIVRVMSDHEDQQFAERSEAAIASSRLLLAAVAIGLVGAAALAIGAQLLVRRQFRELAEAQKALAEANTGLEAAVAERTADLTAANEEIQRFAYIVSHDLRAPLVNVMGFTSELDAARKVLKDQIDRLDEEESQRVTSEARVAIEEDLPEAISFIRTSTAKMDRLINAILNLSRQGRRQIRPEQVPVEELVKSIADTIYQQTQAADAEIEVQPGLPPLVSDRLSIEQIFQNLIENAVKYLDRSRPGRISVSGRRVGAMVEYAVADNGRGIDAKDHERVFELFRRAGAQDQPGEGLGLAFVRANVRKLGGVIRLTSEPGQGSTFHLTFPAVLRPAQESPAA</sequence>
<dbReference type="EC" id="2.7.13.3" evidence="2"/>
<feature type="transmembrane region" description="Helical" evidence="6">
    <location>
        <begin position="186"/>
        <end position="209"/>
    </location>
</feature>
<dbReference type="InterPro" id="IPR036097">
    <property type="entry name" value="HisK_dim/P_sf"/>
</dbReference>
<feature type="domain" description="Histidine kinase" evidence="7">
    <location>
        <begin position="254"/>
        <end position="490"/>
    </location>
</feature>
<dbReference type="Pfam" id="PF02518">
    <property type="entry name" value="HATPase_c"/>
    <property type="match status" value="1"/>
</dbReference>
<organism evidence="8 9">
    <name type="scientific">Chelatococcus sambhunathii</name>
    <dbReference type="NCBI Taxonomy" id="363953"/>
    <lineage>
        <taxon>Bacteria</taxon>
        <taxon>Pseudomonadati</taxon>
        <taxon>Pseudomonadota</taxon>
        <taxon>Alphaproteobacteria</taxon>
        <taxon>Hyphomicrobiales</taxon>
        <taxon>Chelatococcaceae</taxon>
        <taxon>Chelatococcus</taxon>
    </lineage>
</organism>
<evidence type="ECO:0000256" key="6">
    <source>
        <dbReference type="SAM" id="Phobius"/>
    </source>
</evidence>
<dbReference type="InterPro" id="IPR007891">
    <property type="entry name" value="CHASE3"/>
</dbReference>
<gene>
    <name evidence="8" type="ORF">IHQ68_14220</name>
</gene>
<comment type="caution">
    <text evidence="8">The sequence shown here is derived from an EMBL/GenBank/DDBJ whole genome shotgun (WGS) entry which is preliminary data.</text>
</comment>
<dbReference type="SUPFAM" id="SSF55874">
    <property type="entry name" value="ATPase domain of HSP90 chaperone/DNA topoisomerase II/histidine kinase"/>
    <property type="match status" value="1"/>
</dbReference>
<keyword evidence="3" id="KW-0597">Phosphoprotein</keyword>
<evidence type="ECO:0000256" key="2">
    <source>
        <dbReference type="ARBA" id="ARBA00012438"/>
    </source>
</evidence>
<evidence type="ECO:0000313" key="8">
    <source>
        <dbReference type="EMBL" id="MDR4307776.1"/>
    </source>
</evidence>
<protein>
    <recommendedName>
        <fullName evidence="2">histidine kinase</fullName>
        <ecNumber evidence="2">2.7.13.3</ecNumber>
    </recommendedName>
</protein>
<dbReference type="RefSeq" id="WP_309392961.1">
    <property type="nucleotide sequence ID" value="NZ_JADBEO010000032.1"/>
</dbReference>
<evidence type="ECO:0000256" key="3">
    <source>
        <dbReference type="ARBA" id="ARBA00022553"/>
    </source>
</evidence>
<keyword evidence="9" id="KW-1185">Reference proteome</keyword>
<dbReference type="InterPro" id="IPR005467">
    <property type="entry name" value="His_kinase_dom"/>
</dbReference>
<name>A0ABU1DI90_9HYPH</name>
<dbReference type="SMART" id="SM00388">
    <property type="entry name" value="HisKA"/>
    <property type="match status" value="1"/>
</dbReference>
<dbReference type="InterPro" id="IPR004358">
    <property type="entry name" value="Sig_transdc_His_kin-like_C"/>
</dbReference>
<evidence type="ECO:0000259" key="7">
    <source>
        <dbReference type="PROSITE" id="PS50109"/>
    </source>
</evidence>
<evidence type="ECO:0000256" key="4">
    <source>
        <dbReference type="ARBA" id="ARBA00022679"/>
    </source>
</evidence>
<dbReference type="PRINTS" id="PR00344">
    <property type="entry name" value="BCTRLSENSOR"/>
</dbReference>
<dbReference type="SMART" id="SM00387">
    <property type="entry name" value="HATPase_c"/>
    <property type="match status" value="1"/>
</dbReference>
<accession>A0ABU1DI90</accession>
<dbReference type="CDD" id="cd00082">
    <property type="entry name" value="HisKA"/>
    <property type="match status" value="1"/>
</dbReference>
<comment type="catalytic activity">
    <reaction evidence="1">
        <text>ATP + protein L-histidine = ADP + protein N-phospho-L-histidine.</text>
        <dbReference type="EC" id="2.7.13.3"/>
    </reaction>
</comment>
<keyword evidence="5" id="KW-0418">Kinase</keyword>
<dbReference type="PROSITE" id="PS50109">
    <property type="entry name" value="HIS_KIN"/>
    <property type="match status" value="1"/>
</dbReference>
<keyword evidence="6" id="KW-0812">Transmembrane</keyword>
<keyword evidence="4" id="KW-0808">Transferase</keyword>
<keyword evidence="6" id="KW-1133">Transmembrane helix</keyword>
<evidence type="ECO:0000256" key="5">
    <source>
        <dbReference type="ARBA" id="ARBA00022777"/>
    </source>
</evidence>
<dbReference type="Gene3D" id="1.10.287.130">
    <property type="match status" value="1"/>
</dbReference>